<dbReference type="InterPro" id="IPR012337">
    <property type="entry name" value="RNaseH-like_sf"/>
</dbReference>
<keyword evidence="3" id="KW-1185">Reference proteome</keyword>
<accession>A0A225WA97</accession>
<dbReference type="InterPro" id="IPR036397">
    <property type="entry name" value="RNaseH_sf"/>
</dbReference>
<dbReference type="Gene3D" id="3.30.420.10">
    <property type="entry name" value="Ribonuclease H-like superfamily/Ribonuclease H"/>
    <property type="match status" value="1"/>
</dbReference>
<comment type="caution">
    <text evidence="2">The sequence shown here is derived from an EMBL/GenBank/DDBJ whole genome shotgun (WGS) entry which is preliminary data.</text>
</comment>
<proteinExistence type="predicted"/>
<evidence type="ECO:0000313" key="3">
    <source>
        <dbReference type="Proteomes" id="UP000198211"/>
    </source>
</evidence>
<reference evidence="3" key="1">
    <citation type="submission" date="2017-03" db="EMBL/GenBank/DDBJ databases">
        <title>Phytopthora megakarya and P. palmivora, two closely related causual agents of cacao black pod achieved similar genome size and gene model numbers by different mechanisms.</title>
        <authorList>
            <person name="Ali S."/>
            <person name="Shao J."/>
            <person name="Larry D.J."/>
            <person name="Kronmiller B."/>
            <person name="Shen D."/>
            <person name="Strem M.D."/>
            <person name="Melnick R.L."/>
            <person name="Guiltinan M.J."/>
            <person name="Tyler B.M."/>
            <person name="Meinhardt L.W."/>
            <person name="Bailey B.A."/>
        </authorList>
    </citation>
    <scope>NUCLEOTIDE SEQUENCE [LARGE SCALE GENOMIC DNA]</scope>
    <source>
        <strain evidence="3">zdho120</strain>
    </source>
</reference>
<dbReference type="PANTHER" id="PTHR42648:SF28">
    <property type="entry name" value="TRANSPOSON-ENCODED PROTEIN WITH RIBONUCLEASE H-LIKE AND RETROVIRUS ZINC FINGER-LIKE DOMAINS"/>
    <property type="match status" value="1"/>
</dbReference>
<dbReference type="InterPro" id="IPR039537">
    <property type="entry name" value="Retrotran_Ty1/copia-like"/>
</dbReference>
<evidence type="ECO:0000259" key="1">
    <source>
        <dbReference type="PROSITE" id="PS50994"/>
    </source>
</evidence>
<sequence>MGLKTDHQPDRGGHRLILTIVDHGSNCNEVHLLHTKDEAFNKLVTFTNAFQQQFDLNINVIRTDGGGEFVNAKFSKCAKQNGIRNQHTHPNTSASNGKAERFHRTLINSARAMLWASSLPHRYWGGAVTYASYIRNRVSTRANADYNFPLEVLTGKAPRVSHSLRFGSKCKVHIHRKTA</sequence>
<feature type="domain" description="Integrase catalytic" evidence="1">
    <location>
        <begin position="1"/>
        <end position="157"/>
    </location>
</feature>
<dbReference type="GO" id="GO:0003676">
    <property type="term" value="F:nucleic acid binding"/>
    <property type="evidence" value="ECO:0007669"/>
    <property type="project" value="InterPro"/>
</dbReference>
<evidence type="ECO:0000313" key="2">
    <source>
        <dbReference type="EMBL" id="OWZ14641.1"/>
    </source>
</evidence>
<dbReference type="GO" id="GO:0015074">
    <property type="term" value="P:DNA integration"/>
    <property type="evidence" value="ECO:0007669"/>
    <property type="project" value="InterPro"/>
</dbReference>
<dbReference type="InterPro" id="IPR001584">
    <property type="entry name" value="Integrase_cat-core"/>
</dbReference>
<dbReference type="STRING" id="4795.A0A225WA97"/>
<dbReference type="Proteomes" id="UP000198211">
    <property type="component" value="Unassembled WGS sequence"/>
</dbReference>
<dbReference type="PROSITE" id="PS50994">
    <property type="entry name" value="INTEGRASE"/>
    <property type="match status" value="1"/>
</dbReference>
<dbReference type="EMBL" id="NBNE01001292">
    <property type="protein sequence ID" value="OWZ14641.1"/>
    <property type="molecule type" value="Genomic_DNA"/>
</dbReference>
<gene>
    <name evidence="2" type="ORF">PHMEG_00011852</name>
</gene>
<dbReference type="PANTHER" id="PTHR42648">
    <property type="entry name" value="TRANSPOSASE, PUTATIVE-RELATED"/>
    <property type="match status" value="1"/>
</dbReference>
<protein>
    <submittedName>
        <fullName evidence="2">ABC transporter</fullName>
    </submittedName>
</protein>
<dbReference type="AlphaFoldDB" id="A0A225WA97"/>
<organism evidence="2 3">
    <name type="scientific">Phytophthora megakarya</name>
    <dbReference type="NCBI Taxonomy" id="4795"/>
    <lineage>
        <taxon>Eukaryota</taxon>
        <taxon>Sar</taxon>
        <taxon>Stramenopiles</taxon>
        <taxon>Oomycota</taxon>
        <taxon>Peronosporomycetes</taxon>
        <taxon>Peronosporales</taxon>
        <taxon>Peronosporaceae</taxon>
        <taxon>Phytophthora</taxon>
    </lineage>
</organism>
<dbReference type="SUPFAM" id="SSF53098">
    <property type="entry name" value="Ribonuclease H-like"/>
    <property type="match status" value="1"/>
</dbReference>
<dbReference type="OrthoDB" id="111050at2759"/>
<name>A0A225WA97_9STRA</name>